<dbReference type="PANTHER" id="PTHR16453:SF9">
    <property type="entry name" value="GATOR COMPLEX PROTEIN MIOS"/>
    <property type="match status" value="1"/>
</dbReference>
<feature type="domain" description="GATOR2 complex protein MIO zinc-ribbon like" evidence="5">
    <location>
        <begin position="907"/>
        <end position="987"/>
    </location>
</feature>
<comment type="similarity">
    <text evidence="1">Belongs to the WD repeat mio family.</text>
</comment>
<feature type="compositionally biased region" description="Acidic residues" evidence="4">
    <location>
        <begin position="442"/>
        <end position="459"/>
    </location>
</feature>
<dbReference type="CDD" id="cd16691">
    <property type="entry name" value="mRING-H2-C3H3C2_Mio"/>
    <property type="match status" value="1"/>
</dbReference>
<dbReference type="EMBL" id="SWFT01000149">
    <property type="protein sequence ID" value="KAA8897952.1"/>
    <property type="molecule type" value="Genomic_DNA"/>
</dbReference>
<sequence length="987" mass="110979">MSIYRCHQWDEGIEQQFLGVSPVWDEVSLYQTKHPDAATETNDIFKVAHRSGFDHISCLDYSREYNGIVGVGCNGENTVAVFDIKSESSSVLKIQAKQSRSINSISFRHNLLAIGFEKGRSDNSLQIWNVEHYSRTSNNDHINTPLQGCLSSETVTSVTWVDEQNLLVASPKHIRGIDTRTSEPHPTWQINSKLAFGVTCDPFDNHYFGSFSEDGTVAIWDQRKISNATGSKKNVDPLLTFPRLVPEWNPRKNQGPCFRFSSVRRGEFATVYSGDTIRRWNYMHVPPVPPHAPDSDDAEKLTSDTPELNNLKNQCSQVFKPSEESLIVSIVLDVKTDYERVVSFDYSPDLTCATSTNFVCMRQSGSVFRMPAVECVEEFNFNPYNELSYCGPEGTHTLFLPSSDSMPSKSRRGINHAERRIDLALNDDLKKYTNSSDGPNGGDDEESFEDYEEESDDDLDNARFPKRHESAALNLDPQSVMYNDICNVIRRRALMGYGLHDCSNNIKILEDIDIIDGQMSIRNVWKWLDLAKRSLDKGSMISEGVDLGFQGVLGIWNGPSFMQDEIRTSRDSGPLTMEMFKNAVQSIVKQKGTKTANISIPKNSQKKAERMLCLVVSGWYLANSEFEEKLDILINLGFTTKAAGWAVFHGDVNKAIEILSRAKNERLRIIATAIAGYLAYSDSKVNSPWKDQCRRMASELDDPYLRAIFAYIADNDWWDVLDEHSLPLRERLGVALSFLGDKDLDVYLNRVADTVMKRGELEGLILTGVTPKGIDLLQSYVDRTKDVQTAALISAFACPRYFISERVKHWMDSYRTLLNSWQLFSVRAKLDVLRTKLSKNYNGHPTLKANPKQVHLQCLRCNKNFNKPVGQLAAGSANGNSSGSSGAGASLIKQFNKLQMKTSESPTIANCVHCGAPFPRCSVCLLTLGTPIPDQPVEANKNATKFNDWFSFCLSCNHGCHAHHAEEWFRKHYVCPVPSCNCRCNSK</sequence>
<evidence type="ECO:0000256" key="4">
    <source>
        <dbReference type="SAM" id="MobiDB-lite"/>
    </source>
</evidence>
<dbReference type="OMA" id="GYMAYKD"/>
<evidence type="ECO:0000256" key="3">
    <source>
        <dbReference type="ARBA" id="ARBA00022737"/>
    </source>
</evidence>
<dbReference type="GeneID" id="54783456"/>
<dbReference type="InterPro" id="IPR036322">
    <property type="entry name" value="WD40_repeat_dom_sf"/>
</dbReference>
<evidence type="ECO:0000313" key="8">
    <source>
        <dbReference type="Proteomes" id="UP000449547"/>
    </source>
</evidence>
<dbReference type="InterPro" id="IPR049092">
    <property type="entry name" value="MIOS_a-sol"/>
</dbReference>
<feature type="region of interest" description="Disordered" evidence="4">
    <location>
        <begin position="430"/>
        <end position="462"/>
    </location>
</feature>
<reference evidence="7 8" key="1">
    <citation type="submission" date="2019-07" db="EMBL/GenBank/DDBJ databases">
        <title>Genome assembly of two rare yeast pathogens: Diutina rugosa and Trichomonascus ciferrii.</title>
        <authorList>
            <person name="Mixao V."/>
            <person name="Saus E."/>
            <person name="Hansen A."/>
            <person name="Lass-Flor C."/>
            <person name="Gabaldon T."/>
        </authorList>
    </citation>
    <scope>NUCLEOTIDE SEQUENCE [LARGE SCALE GENOMIC DNA]</scope>
    <source>
        <strain evidence="7 8">CBS 613</strain>
    </source>
</reference>
<keyword evidence="8" id="KW-1185">Reference proteome</keyword>
<feature type="domain" description="MIOS-like alpha-solenoid" evidence="6">
    <location>
        <begin position="489"/>
        <end position="738"/>
    </location>
</feature>
<accession>A0A642UFA0</accession>
<organism evidence="7 8">
    <name type="scientific">Diutina rugosa</name>
    <name type="common">Yeast</name>
    <name type="synonym">Candida rugosa</name>
    <dbReference type="NCBI Taxonomy" id="5481"/>
    <lineage>
        <taxon>Eukaryota</taxon>
        <taxon>Fungi</taxon>
        <taxon>Dikarya</taxon>
        <taxon>Ascomycota</taxon>
        <taxon>Saccharomycotina</taxon>
        <taxon>Pichiomycetes</taxon>
        <taxon>Debaryomycetaceae</taxon>
        <taxon>Diutina</taxon>
    </lineage>
</organism>
<evidence type="ECO:0000256" key="1">
    <source>
        <dbReference type="ARBA" id="ARBA00009713"/>
    </source>
</evidence>
<evidence type="ECO:0000313" key="7">
    <source>
        <dbReference type="EMBL" id="KAA8897952.1"/>
    </source>
</evidence>
<dbReference type="Gene3D" id="2.130.10.10">
    <property type="entry name" value="YVTN repeat-like/Quinoprotein amine dehydrogenase"/>
    <property type="match status" value="1"/>
</dbReference>
<dbReference type="InterPro" id="IPR031488">
    <property type="entry name" value="Zn_ribbon_mio"/>
</dbReference>
<dbReference type="OrthoDB" id="341486at2759"/>
<dbReference type="Pfam" id="PF17034">
    <property type="entry name" value="zinc_ribbon_16"/>
    <property type="match status" value="1"/>
</dbReference>
<dbReference type="InterPro" id="IPR037593">
    <property type="entry name" value="MIOS/Sea4"/>
</dbReference>
<proteinExistence type="inferred from homology"/>
<dbReference type="Proteomes" id="UP000449547">
    <property type="component" value="Unassembled WGS sequence"/>
</dbReference>
<dbReference type="InterPro" id="IPR015943">
    <property type="entry name" value="WD40/YVTN_repeat-like_dom_sf"/>
</dbReference>
<evidence type="ECO:0000256" key="2">
    <source>
        <dbReference type="ARBA" id="ARBA00022574"/>
    </source>
</evidence>
<dbReference type="SUPFAM" id="SSF50978">
    <property type="entry name" value="WD40 repeat-like"/>
    <property type="match status" value="1"/>
</dbReference>
<dbReference type="GO" id="GO:0005737">
    <property type="term" value="C:cytoplasm"/>
    <property type="evidence" value="ECO:0007669"/>
    <property type="project" value="TreeGrafter"/>
</dbReference>
<evidence type="ECO:0000259" key="6">
    <source>
        <dbReference type="Pfam" id="PF21719"/>
    </source>
</evidence>
<comment type="caution">
    <text evidence="7">The sequence shown here is derived from an EMBL/GenBank/DDBJ whole genome shotgun (WGS) entry which is preliminary data.</text>
</comment>
<name>A0A642UFA0_DIURU</name>
<dbReference type="Pfam" id="PF21719">
    <property type="entry name" value="MIOS_a-sol"/>
    <property type="match status" value="1"/>
</dbReference>
<dbReference type="GO" id="GO:1904263">
    <property type="term" value="P:positive regulation of TORC1 signaling"/>
    <property type="evidence" value="ECO:0007669"/>
    <property type="project" value="TreeGrafter"/>
</dbReference>
<keyword evidence="2" id="KW-0853">WD repeat</keyword>
<dbReference type="PANTHER" id="PTHR16453">
    <property type="entry name" value="WD40 DOMAIN-CONTAINING PROTEIN MIO FAMILY MEMBER"/>
    <property type="match status" value="1"/>
</dbReference>
<dbReference type="VEuPathDB" id="FungiDB:DIURU_004805"/>
<dbReference type="RefSeq" id="XP_034010209.1">
    <property type="nucleotide sequence ID" value="XM_034157719.1"/>
</dbReference>
<evidence type="ECO:0000259" key="5">
    <source>
        <dbReference type="Pfam" id="PF17034"/>
    </source>
</evidence>
<gene>
    <name evidence="7" type="ORF">DIURU_004805</name>
</gene>
<protein>
    <submittedName>
        <fullName evidence="7">Uncharacterized protein</fullName>
    </submittedName>
</protein>
<keyword evidence="3" id="KW-0677">Repeat</keyword>
<dbReference type="AlphaFoldDB" id="A0A642UFA0"/>